<dbReference type="InterPro" id="IPR011041">
    <property type="entry name" value="Quinoprot_gluc/sorb_DH_b-prop"/>
</dbReference>
<dbReference type="EMBL" id="BSDI01000072">
    <property type="protein sequence ID" value="GLI02909.1"/>
    <property type="molecule type" value="Genomic_DNA"/>
</dbReference>
<evidence type="ECO:0000313" key="3">
    <source>
        <dbReference type="Proteomes" id="UP001144280"/>
    </source>
</evidence>
<gene>
    <name evidence="2" type="ORF">Pa4123_81870</name>
</gene>
<evidence type="ECO:0000256" key="1">
    <source>
        <dbReference type="SAM" id="MobiDB-lite"/>
    </source>
</evidence>
<comment type="caution">
    <text evidence="2">The sequence shown here is derived from an EMBL/GenBank/DDBJ whole genome shotgun (WGS) entry which is preliminary data.</text>
</comment>
<dbReference type="SUPFAM" id="SSF50952">
    <property type="entry name" value="Soluble quinoprotein glucose dehydrogenase"/>
    <property type="match status" value="1"/>
</dbReference>
<protein>
    <submittedName>
        <fullName evidence="2">Uncharacterized protein</fullName>
    </submittedName>
</protein>
<evidence type="ECO:0000313" key="2">
    <source>
        <dbReference type="EMBL" id="GLI02909.1"/>
    </source>
</evidence>
<proteinExistence type="predicted"/>
<organism evidence="2 3">
    <name type="scientific">Phytohabitans aurantiacus</name>
    <dbReference type="NCBI Taxonomy" id="3016789"/>
    <lineage>
        <taxon>Bacteria</taxon>
        <taxon>Bacillati</taxon>
        <taxon>Actinomycetota</taxon>
        <taxon>Actinomycetes</taxon>
        <taxon>Micromonosporales</taxon>
        <taxon>Micromonosporaceae</taxon>
    </lineage>
</organism>
<dbReference type="Proteomes" id="UP001144280">
    <property type="component" value="Unassembled WGS sequence"/>
</dbReference>
<feature type="compositionally biased region" description="Basic and acidic residues" evidence="1">
    <location>
        <begin position="96"/>
        <end position="109"/>
    </location>
</feature>
<name>A0ABQ5R817_9ACTN</name>
<reference evidence="2" key="1">
    <citation type="submission" date="2022-12" db="EMBL/GenBank/DDBJ databases">
        <title>New Phytohabitans aurantiacus sp. RD004123 nov., an actinomycete isolated from soil.</title>
        <authorList>
            <person name="Triningsih D.W."/>
            <person name="Harunari E."/>
            <person name="Igarashi Y."/>
        </authorList>
    </citation>
    <scope>NUCLEOTIDE SEQUENCE</scope>
    <source>
        <strain evidence="2">RD004123</strain>
    </source>
</reference>
<sequence length="136" mass="14883">MVLPHAGPHRPTPPGTDRGYLLRWDLRDGSRLAKIAAHDGYVRDVAISTHPPQALLSIGGQDHTPCPFMTSMAAVHRRRSRIPGTWAAVAGPSLDGQRRAVPVDEDGRRRDRQTRGLRAAGPGLSNARAYRCAPRR</sequence>
<feature type="region of interest" description="Disordered" evidence="1">
    <location>
        <begin position="88"/>
        <end position="136"/>
    </location>
</feature>
<keyword evidence="3" id="KW-1185">Reference proteome</keyword>
<accession>A0ABQ5R817</accession>